<sequence>MKYSLLLPCLTIAFRHVIASPRPRSPQEGVLVGTCVTASQQCRFDPKEADMLCSSCGHDLDFTWIKEIASSCLSLVRQLETTQH</sequence>
<organism evidence="1 2">
    <name type="scientific">Purpureocillium lilacinum</name>
    <name type="common">Paecilomyces lilacinus</name>
    <dbReference type="NCBI Taxonomy" id="33203"/>
    <lineage>
        <taxon>Eukaryota</taxon>
        <taxon>Fungi</taxon>
        <taxon>Dikarya</taxon>
        <taxon>Ascomycota</taxon>
        <taxon>Pezizomycotina</taxon>
        <taxon>Sordariomycetes</taxon>
        <taxon>Hypocreomycetidae</taxon>
        <taxon>Hypocreales</taxon>
        <taxon>Ophiocordycipitaceae</taxon>
        <taxon>Purpureocillium</taxon>
    </lineage>
</organism>
<keyword evidence="2" id="KW-1185">Reference proteome</keyword>
<dbReference type="Proteomes" id="UP001638806">
    <property type="component" value="Unassembled WGS sequence"/>
</dbReference>
<proteinExistence type="predicted"/>
<evidence type="ECO:0000313" key="2">
    <source>
        <dbReference type="Proteomes" id="UP001638806"/>
    </source>
</evidence>
<accession>A0ACC4DMV5</accession>
<comment type="caution">
    <text evidence="1">The sequence shown here is derived from an EMBL/GenBank/DDBJ whole genome shotgun (WGS) entry which is preliminary data.</text>
</comment>
<dbReference type="EMBL" id="JBGNUJ010000007">
    <property type="protein sequence ID" value="KAL3957448.1"/>
    <property type="molecule type" value="Genomic_DNA"/>
</dbReference>
<gene>
    <name evidence="1" type="ORF">ACCO45_008026</name>
</gene>
<evidence type="ECO:0000313" key="1">
    <source>
        <dbReference type="EMBL" id="KAL3957448.1"/>
    </source>
</evidence>
<protein>
    <submittedName>
        <fullName evidence="1">Uncharacterized protein</fullName>
    </submittedName>
</protein>
<reference evidence="1" key="1">
    <citation type="submission" date="2024-12" db="EMBL/GenBank/DDBJ databases">
        <title>Comparative genomics and development of molecular markers within Purpureocillium lilacinum and among Purpureocillium species.</title>
        <authorList>
            <person name="Yeh Z.-Y."/>
            <person name="Ni N.-T."/>
            <person name="Lo P.-H."/>
            <person name="Mushyakhwo K."/>
            <person name="Lin C.-F."/>
            <person name="Nai Y.-S."/>
        </authorList>
    </citation>
    <scope>NUCLEOTIDE SEQUENCE</scope>
    <source>
        <strain evidence="1">NCHU-NPUST-175</strain>
    </source>
</reference>
<name>A0ACC4DMV5_PURLI</name>